<dbReference type="AlphaFoldDB" id="A0A165L5N3"/>
<organism evidence="2 3">
    <name type="scientific">Daedalea quercina L-15889</name>
    <dbReference type="NCBI Taxonomy" id="1314783"/>
    <lineage>
        <taxon>Eukaryota</taxon>
        <taxon>Fungi</taxon>
        <taxon>Dikarya</taxon>
        <taxon>Basidiomycota</taxon>
        <taxon>Agaricomycotina</taxon>
        <taxon>Agaricomycetes</taxon>
        <taxon>Polyporales</taxon>
        <taxon>Fomitopsis</taxon>
    </lineage>
</organism>
<dbReference type="OrthoDB" id="2803957at2759"/>
<reference evidence="2 3" key="1">
    <citation type="journal article" date="2016" name="Mol. Biol. Evol.">
        <title>Comparative Genomics of Early-Diverging Mushroom-Forming Fungi Provides Insights into the Origins of Lignocellulose Decay Capabilities.</title>
        <authorList>
            <person name="Nagy L.G."/>
            <person name="Riley R."/>
            <person name="Tritt A."/>
            <person name="Adam C."/>
            <person name="Daum C."/>
            <person name="Floudas D."/>
            <person name="Sun H."/>
            <person name="Yadav J.S."/>
            <person name="Pangilinan J."/>
            <person name="Larsson K.H."/>
            <person name="Matsuura K."/>
            <person name="Barry K."/>
            <person name="Labutti K."/>
            <person name="Kuo R."/>
            <person name="Ohm R.A."/>
            <person name="Bhattacharya S.S."/>
            <person name="Shirouzu T."/>
            <person name="Yoshinaga Y."/>
            <person name="Martin F.M."/>
            <person name="Grigoriev I.V."/>
            <person name="Hibbett D.S."/>
        </authorList>
    </citation>
    <scope>NUCLEOTIDE SEQUENCE [LARGE SCALE GENOMIC DNA]</scope>
    <source>
        <strain evidence="2 3">L-15889</strain>
    </source>
</reference>
<name>A0A165L5N3_9APHY</name>
<sequence>MIVPMLPHLTKNPDHIKTVGAFLKNAQNSARSDDISRLRDHIIKYIYEAEGIQMPDSGLEKSRRGWNCEATAWMLCPRDLRDEFDADPTSFCRDVRNGQRFVDHDDWPTLVYSATEYDTSKIEYGLLKSPFLVNCWKTIFQGPNSVRATSSKKGGRSTLAQAYEIKQVDEYSIIYTTILARFLLSSGTWDANDGPFMGVEFFKNLLYLFEDSVEWRKDTLAWWNARVFGCQAPGMQSSRVNPTRTGLSSVAKLKQQREAQRNQMRIQPPQRRASIAADN</sequence>
<evidence type="ECO:0000313" key="3">
    <source>
        <dbReference type="Proteomes" id="UP000076727"/>
    </source>
</evidence>
<dbReference type="STRING" id="1314783.A0A165L5N3"/>
<dbReference type="EMBL" id="KV429147">
    <property type="protein sequence ID" value="KZT63975.1"/>
    <property type="molecule type" value="Genomic_DNA"/>
</dbReference>
<protein>
    <recommendedName>
        <fullName evidence="4">Fungal-type protein kinase domain-containing protein</fullName>
    </recommendedName>
</protein>
<evidence type="ECO:0008006" key="4">
    <source>
        <dbReference type="Google" id="ProtNLM"/>
    </source>
</evidence>
<dbReference type="Proteomes" id="UP000076727">
    <property type="component" value="Unassembled WGS sequence"/>
</dbReference>
<evidence type="ECO:0000313" key="2">
    <source>
        <dbReference type="EMBL" id="KZT63975.1"/>
    </source>
</evidence>
<accession>A0A165L5N3</accession>
<gene>
    <name evidence="2" type="ORF">DAEQUDRAFT_733207</name>
</gene>
<evidence type="ECO:0000256" key="1">
    <source>
        <dbReference type="SAM" id="MobiDB-lite"/>
    </source>
</evidence>
<feature type="region of interest" description="Disordered" evidence="1">
    <location>
        <begin position="237"/>
        <end position="279"/>
    </location>
</feature>
<dbReference type="Pfam" id="PF20414">
    <property type="entry name" value="DUF6698"/>
    <property type="match status" value="1"/>
</dbReference>
<feature type="compositionally biased region" description="Polar residues" evidence="1">
    <location>
        <begin position="237"/>
        <end position="248"/>
    </location>
</feature>
<dbReference type="InterPro" id="IPR046521">
    <property type="entry name" value="DUF6698"/>
</dbReference>
<proteinExistence type="predicted"/>
<keyword evidence="3" id="KW-1185">Reference proteome</keyword>